<dbReference type="RefSeq" id="WP_273676309.1">
    <property type="nucleotide sequence ID" value="NZ_JAQQXQ010000002.1"/>
</dbReference>
<evidence type="ECO:0000259" key="1">
    <source>
        <dbReference type="Pfam" id="PF10988"/>
    </source>
</evidence>
<keyword evidence="3" id="KW-1185">Reference proteome</keyword>
<evidence type="ECO:0000313" key="2">
    <source>
        <dbReference type="EMBL" id="MDC8753728.1"/>
    </source>
</evidence>
<comment type="caution">
    <text evidence="2">The sequence shown here is derived from an EMBL/GenBank/DDBJ whole genome shotgun (WGS) entry which is preliminary data.</text>
</comment>
<dbReference type="Pfam" id="PF10988">
    <property type="entry name" value="DUF2807"/>
    <property type="match status" value="1"/>
</dbReference>
<protein>
    <submittedName>
        <fullName evidence="2">DUF2807 domain-containing protein</fullName>
    </submittedName>
</protein>
<organism evidence="2 3">
    <name type="scientific">Erythrobacter fulvus</name>
    <dbReference type="NCBI Taxonomy" id="2987523"/>
    <lineage>
        <taxon>Bacteria</taxon>
        <taxon>Pseudomonadati</taxon>
        <taxon>Pseudomonadota</taxon>
        <taxon>Alphaproteobacteria</taxon>
        <taxon>Sphingomonadales</taxon>
        <taxon>Erythrobacteraceae</taxon>
        <taxon>Erythrobacter/Porphyrobacter group</taxon>
        <taxon>Erythrobacter</taxon>
    </lineage>
</organism>
<gene>
    <name evidence="2" type="ORF">OIK40_03625</name>
</gene>
<dbReference type="EMBL" id="JAQQXQ010000002">
    <property type="protein sequence ID" value="MDC8753728.1"/>
    <property type="molecule type" value="Genomic_DNA"/>
</dbReference>
<proteinExistence type="predicted"/>
<dbReference type="PROSITE" id="PS51257">
    <property type="entry name" value="PROKAR_LIPOPROTEIN"/>
    <property type="match status" value="1"/>
</dbReference>
<accession>A0ABT5JLT8</accession>
<dbReference type="Gene3D" id="2.160.20.120">
    <property type="match status" value="1"/>
</dbReference>
<dbReference type="InterPro" id="IPR021255">
    <property type="entry name" value="DUF2807"/>
</dbReference>
<evidence type="ECO:0000313" key="3">
    <source>
        <dbReference type="Proteomes" id="UP001216558"/>
    </source>
</evidence>
<dbReference type="Proteomes" id="UP001216558">
    <property type="component" value="Unassembled WGS sequence"/>
</dbReference>
<name>A0ABT5JLT8_9SPHN</name>
<sequence length="258" mass="25924">MINQILKRMAPLVVLALGTALGGCDGADIEINGKKGVPLAELDMSGAAPTEIVLSSGDNVILTEGETFDLAVEGKDTDALRFVRDEKLIGITREDGWNGSDKATIRITMPPPSEIVIAGSGTIKARSLASTASINIGGSGAVEFDQVAAETFEINIGGNGKIKGAGTAKRLEVVIGGSGKIDLAALKADRAEVTIGGSGDIAFASDGTVEATIAGSGDVNVAGSAKCTVKAFGSGTLTCNPASAETAQPALPAEEPAE</sequence>
<feature type="domain" description="Putative auto-transporter adhesin head GIN" evidence="1">
    <location>
        <begin position="49"/>
        <end position="225"/>
    </location>
</feature>
<reference evidence="2 3" key="1">
    <citation type="submission" date="2022-10" db="EMBL/GenBank/DDBJ databases">
        <title>Erythrobacter sp. sf7 Genome sequencing.</title>
        <authorList>
            <person name="Park S."/>
        </authorList>
    </citation>
    <scope>NUCLEOTIDE SEQUENCE [LARGE SCALE GENOMIC DNA]</scope>
    <source>
        <strain evidence="3">sf7</strain>
    </source>
</reference>